<sequence length="524" mass="58099">MDYSKVRLVPAAIVTDADRLGLPSQVTVWGSTSDPNYPLWNYTAFAAACNSTHKRSGIEANGTLRSNDTVYGDVWSGTCAPTEVSDLFTIDWLFNQTPPNSRLASTYASRYGALGWRNCTTSEITIANYLYMDENGKILDEHWLQKLFRCQTLETYQWGFSSLLLFTFCMATTIFLTVLLTLNLDIYLNSQVNRMHQDFSLHRDILDYAGEVQAEVDRDKADSMPSEVLESSMGSLSAEARVSASHTRPMHAQRSPICRANSPAKPSLQQQSAWRANKEVKRVVIHFWCPSILSILGAFFALVILPAIWAQYDRPVDVPGILIYGDADREAGPPVHNGSYWSLLGTAAPTWTFSPPLDDHRYLVISTWDCVLHAAFQACMTLGLHCAELISNISRDETIWRSASWPSGCAVRDYSSVTAACKSWQAVSLFVCKDIMYWLLGLTVRGGGGLEIYGHQLIYLSGATVVLGTAVTIVTIFSFKGFRGPQPAAYGHLQTLADLVDSTSSMLPCSPFEFNNHDVLERSA</sequence>
<evidence type="ECO:0000313" key="3">
    <source>
        <dbReference type="Proteomes" id="UP000033647"/>
    </source>
</evidence>
<comment type="caution">
    <text evidence="2">The sequence shown here is derived from an EMBL/GenBank/DDBJ whole genome shotgun (WGS) entry which is preliminary data.</text>
</comment>
<keyword evidence="1" id="KW-1133">Transmembrane helix</keyword>
<dbReference type="OrthoDB" id="3903561at2759"/>
<dbReference type="Proteomes" id="UP000033647">
    <property type="component" value="Unassembled WGS sequence"/>
</dbReference>
<evidence type="ECO:0000313" key="2">
    <source>
        <dbReference type="EMBL" id="KJY01019.1"/>
    </source>
</evidence>
<feature type="transmembrane region" description="Helical" evidence="1">
    <location>
        <begin position="158"/>
        <end position="184"/>
    </location>
</feature>
<feature type="transmembrane region" description="Helical" evidence="1">
    <location>
        <begin position="457"/>
        <end position="479"/>
    </location>
</feature>
<dbReference type="EMBL" id="LAFY01000297">
    <property type="protein sequence ID" value="KJY01019.1"/>
    <property type="molecule type" value="Genomic_DNA"/>
</dbReference>
<dbReference type="STRING" id="1047168.A0A0F4GUW7"/>
<gene>
    <name evidence="2" type="ORF">TI39_contig305g00001</name>
</gene>
<keyword evidence="1" id="KW-0472">Membrane</keyword>
<proteinExistence type="predicted"/>
<feature type="transmembrane region" description="Helical" evidence="1">
    <location>
        <begin position="283"/>
        <end position="309"/>
    </location>
</feature>
<keyword evidence="3" id="KW-1185">Reference proteome</keyword>
<protein>
    <submittedName>
        <fullName evidence="2">Uncharacterized protein</fullName>
    </submittedName>
</protein>
<accession>A0A0F4GUW7</accession>
<evidence type="ECO:0000256" key="1">
    <source>
        <dbReference type="SAM" id="Phobius"/>
    </source>
</evidence>
<dbReference type="AlphaFoldDB" id="A0A0F4GUW7"/>
<name>A0A0F4GUW7_9PEZI</name>
<keyword evidence="1" id="KW-0812">Transmembrane</keyword>
<reference evidence="2 3" key="1">
    <citation type="submission" date="2015-03" db="EMBL/GenBank/DDBJ databases">
        <title>RNA-seq based gene annotation and comparative genomics of four Zymoseptoria species reveal species-specific pathogenicity related genes and transposable element activity.</title>
        <authorList>
            <person name="Grandaubert J."/>
            <person name="Bhattacharyya A."/>
            <person name="Stukenbrock E.H."/>
        </authorList>
    </citation>
    <scope>NUCLEOTIDE SEQUENCE [LARGE SCALE GENOMIC DNA]</scope>
    <source>
        <strain evidence="2 3">Zb18110</strain>
    </source>
</reference>
<organism evidence="2 3">
    <name type="scientific">Zymoseptoria brevis</name>
    <dbReference type="NCBI Taxonomy" id="1047168"/>
    <lineage>
        <taxon>Eukaryota</taxon>
        <taxon>Fungi</taxon>
        <taxon>Dikarya</taxon>
        <taxon>Ascomycota</taxon>
        <taxon>Pezizomycotina</taxon>
        <taxon>Dothideomycetes</taxon>
        <taxon>Dothideomycetidae</taxon>
        <taxon>Mycosphaerellales</taxon>
        <taxon>Mycosphaerellaceae</taxon>
        <taxon>Zymoseptoria</taxon>
    </lineage>
</organism>